<reference evidence="1 2" key="1">
    <citation type="submission" date="2024-09" db="EMBL/GenBank/DDBJ databases">
        <authorList>
            <person name="Lee S.D."/>
        </authorList>
    </citation>
    <scope>NUCLEOTIDE SEQUENCE [LARGE SCALE GENOMIC DNA]</scope>
    <source>
        <strain evidence="1 2">N1-1</strain>
    </source>
</reference>
<accession>A0ABV6V598</accession>
<evidence type="ECO:0000313" key="1">
    <source>
        <dbReference type="EMBL" id="MFC1408901.1"/>
    </source>
</evidence>
<dbReference type="InterPro" id="IPR052336">
    <property type="entry name" value="MlaD_Phospholipid_Transporter"/>
</dbReference>
<dbReference type="PANTHER" id="PTHR33371:SF15">
    <property type="entry name" value="LIPOPROTEIN LPRN"/>
    <property type="match status" value="1"/>
</dbReference>
<sequence length="390" mass="40114">MSRPLVPAAAIAAAVVLAGTLSGCSGVQQLPLPGGADLGSHPFTLTAHFADVLDLVPQAAVEVNDVPVGRVTRIDLAGSGTGAEGWSAVVTMRVNGDVVLPADADATLAQSSLLGEKYVELSAPSGGSSGGRLTDHADIPLARTTRDPQVEEVLGALSLLLNGGGIDQIHTITTQLNKAMGGDTDQLRDLLQQINTLATNLDAHRADITGALDGINRLSATLATRDQQIGTVLTSLSPGLKVLDQQRSQLISMLSSLDTLSGVAVDTVERSKDDMVADLKALSPTLQRLADAGDDLPDSLQVLLTYPFTDQVLNGVKGDYLNAYLSMTAAPGTQIIPALDPNAQPPATPQSTRAGKKAATVPLPLPSSVGAALPAPERSALSRYVNGGTK</sequence>
<dbReference type="EMBL" id="JBHEZX010000002">
    <property type="protein sequence ID" value="MFC1408901.1"/>
    <property type="molecule type" value="Genomic_DNA"/>
</dbReference>
<dbReference type="InterPro" id="IPR003399">
    <property type="entry name" value="Mce/MlaD"/>
</dbReference>
<dbReference type="NCBIfam" id="TIGR00996">
    <property type="entry name" value="Mtu_fam_mce"/>
    <property type="match status" value="1"/>
</dbReference>
<dbReference type="InterPro" id="IPR005693">
    <property type="entry name" value="Mce"/>
</dbReference>
<dbReference type="Proteomes" id="UP001592582">
    <property type="component" value="Unassembled WGS sequence"/>
</dbReference>
<organism evidence="1 2">
    <name type="scientific">Streptacidiphilus alkalitolerans</name>
    <dbReference type="NCBI Taxonomy" id="3342712"/>
    <lineage>
        <taxon>Bacteria</taxon>
        <taxon>Bacillati</taxon>
        <taxon>Actinomycetota</taxon>
        <taxon>Actinomycetes</taxon>
        <taxon>Kitasatosporales</taxon>
        <taxon>Streptomycetaceae</taxon>
        <taxon>Streptacidiphilus</taxon>
    </lineage>
</organism>
<dbReference type="PANTHER" id="PTHR33371">
    <property type="entry name" value="INTERMEMBRANE PHOSPHOLIPID TRANSPORT SYSTEM BINDING PROTEIN MLAD-RELATED"/>
    <property type="match status" value="1"/>
</dbReference>
<name>A0ABV6V598_9ACTN</name>
<comment type="caution">
    <text evidence="1">The sequence shown here is derived from an EMBL/GenBank/DDBJ whole genome shotgun (WGS) entry which is preliminary data.</text>
</comment>
<dbReference type="InterPro" id="IPR024516">
    <property type="entry name" value="Mce_C"/>
</dbReference>
<evidence type="ECO:0000313" key="2">
    <source>
        <dbReference type="Proteomes" id="UP001592582"/>
    </source>
</evidence>
<dbReference type="Pfam" id="PF02470">
    <property type="entry name" value="MlaD"/>
    <property type="match status" value="1"/>
</dbReference>
<dbReference type="PROSITE" id="PS51257">
    <property type="entry name" value="PROKAR_LIPOPROTEIN"/>
    <property type="match status" value="1"/>
</dbReference>
<gene>
    <name evidence="1" type="ORF">ACEZDG_06365</name>
</gene>
<protein>
    <submittedName>
        <fullName evidence="1">MCE family protein</fullName>
    </submittedName>
</protein>
<dbReference type="Pfam" id="PF11887">
    <property type="entry name" value="Mce4_CUP1"/>
    <property type="match status" value="1"/>
</dbReference>
<proteinExistence type="predicted"/>
<keyword evidence="2" id="KW-1185">Reference proteome</keyword>